<dbReference type="AlphaFoldDB" id="A0A8C4K833"/>
<keyword evidence="2" id="KW-1185">Reference proteome</keyword>
<proteinExistence type="predicted"/>
<dbReference type="Ensembl" id="ENSDNVT00000023312.1">
    <property type="protein sequence ID" value="ENSDNVP00000019344.1"/>
    <property type="gene ID" value="ENSDNVG00000013555.1"/>
</dbReference>
<organism evidence="1 2">
    <name type="scientific">Dromaius novaehollandiae</name>
    <name type="common">Emu</name>
    <dbReference type="NCBI Taxonomy" id="8790"/>
    <lineage>
        <taxon>Eukaryota</taxon>
        <taxon>Metazoa</taxon>
        <taxon>Chordata</taxon>
        <taxon>Craniata</taxon>
        <taxon>Vertebrata</taxon>
        <taxon>Euteleostomi</taxon>
        <taxon>Archelosauria</taxon>
        <taxon>Archosauria</taxon>
        <taxon>Dinosauria</taxon>
        <taxon>Saurischia</taxon>
        <taxon>Theropoda</taxon>
        <taxon>Coelurosauria</taxon>
        <taxon>Aves</taxon>
        <taxon>Palaeognathae</taxon>
        <taxon>Casuariiformes</taxon>
        <taxon>Dromaiidae</taxon>
        <taxon>Dromaius</taxon>
    </lineage>
</organism>
<name>A0A8C4K833_DRONO</name>
<evidence type="ECO:0000313" key="1">
    <source>
        <dbReference type="Ensembl" id="ENSDNVP00000019344.1"/>
    </source>
</evidence>
<evidence type="ECO:0000313" key="2">
    <source>
        <dbReference type="Proteomes" id="UP000694423"/>
    </source>
</evidence>
<reference evidence="1" key="1">
    <citation type="submission" date="2025-08" db="UniProtKB">
        <authorList>
            <consortium name="Ensembl"/>
        </authorList>
    </citation>
    <scope>IDENTIFICATION</scope>
</reference>
<accession>A0A8C4K833</accession>
<sequence>AGSGRERKEPGDSLVSQLRLGANCCLQQRKGRNRCKRREEGKENLIICPELESWFTLSPLQHKDWLAIPNSQLCSCHLLLASFHDRGRNLASWRARDLLPELRCPWRANAHPTVSMALSPQLLLR</sequence>
<reference evidence="1" key="2">
    <citation type="submission" date="2025-09" db="UniProtKB">
        <authorList>
            <consortium name="Ensembl"/>
        </authorList>
    </citation>
    <scope>IDENTIFICATION</scope>
</reference>
<dbReference type="Proteomes" id="UP000694423">
    <property type="component" value="Unplaced"/>
</dbReference>
<protein>
    <submittedName>
        <fullName evidence="1">Uncharacterized protein</fullName>
    </submittedName>
</protein>